<name>J9G6T8_9ZZZZ</name>
<protein>
    <submittedName>
        <fullName evidence="1">Uncharacterized protein</fullName>
    </submittedName>
</protein>
<reference evidence="1" key="1">
    <citation type="journal article" date="2012" name="PLoS ONE">
        <title>Gene sets for utilization of primary and secondary nutrition supplies in the distal gut of endangered iberian lynx.</title>
        <authorList>
            <person name="Alcaide M."/>
            <person name="Messina E."/>
            <person name="Richter M."/>
            <person name="Bargiela R."/>
            <person name="Peplies J."/>
            <person name="Huws S.A."/>
            <person name="Newbold C.J."/>
            <person name="Golyshin P.N."/>
            <person name="Simon M.A."/>
            <person name="Lopez G."/>
            <person name="Yakimov M.M."/>
            <person name="Ferrer M."/>
        </authorList>
    </citation>
    <scope>NUCLEOTIDE SEQUENCE</scope>
</reference>
<proteinExistence type="predicted"/>
<dbReference type="EMBL" id="AMCI01002495">
    <property type="protein sequence ID" value="EJX02559.1"/>
    <property type="molecule type" value="Genomic_DNA"/>
</dbReference>
<evidence type="ECO:0000313" key="1">
    <source>
        <dbReference type="EMBL" id="EJX02559.1"/>
    </source>
</evidence>
<dbReference type="AlphaFoldDB" id="J9G6T8"/>
<organism evidence="1">
    <name type="scientific">gut metagenome</name>
    <dbReference type="NCBI Taxonomy" id="749906"/>
    <lineage>
        <taxon>unclassified sequences</taxon>
        <taxon>metagenomes</taxon>
        <taxon>organismal metagenomes</taxon>
    </lineage>
</organism>
<gene>
    <name evidence="1" type="ORF">EVA_09334</name>
</gene>
<comment type="caution">
    <text evidence="1">The sequence shown here is derived from an EMBL/GenBank/DDBJ whole genome shotgun (WGS) entry which is preliminary data.</text>
</comment>
<sequence length="178" mass="20014">MQSGIGDRITGNPLISDHRFDVVMRVNKVDPKHGAFIAPIINEHASQPHPGRNRIFFAVIRPVKPRVNGPGRNNQGVLAVRHYGLNPVFGIFPKSRKITGSIGRGLNQSGRRRVYKSFEKRSVFGRVRGGRKDCSQYSREKFGGCHDVVSESRSNVWVSIRETVGTGKKQFSRNFLIF</sequence>
<accession>J9G6T8</accession>